<gene>
    <name evidence="2" type="ORF">AQJ67_33060</name>
</gene>
<comment type="caution">
    <text evidence="2">The sequence shown here is derived from an EMBL/GenBank/DDBJ whole genome shotgun (WGS) entry which is preliminary data.</text>
</comment>
<proteinExistence type="predicted"/>
<sequence length="61" mass="6571">MGGRQILLLGWVAHVLRVSSNTRIVRADTRVTAASQHSEDDDGTNYGAEADDANHKDNGAH</sequence>
<feature type="compositionally biased region" description="Basic and acidic residues" evidence="1">
    <location>
        <begin position="52"/>
        <end position="61"/>
    </location>
</feature>
<evidence type="ECO:0000313" key="3">
    <source>
        <dbReference type="Proteomes" id="UP000053429"/>
    </source>
</evidence>
<feature type="region of interest" description="Disordered" evidence="1">
    <location>
        <begin position="30"/>
        <end position="61"/>
    </location>
</feature>
<evidence type="ECO:0000313" key="2">
    <source>
        <dbReference type="EMBL" id="KUN96088.1"/>
    </source>
</evidence>
<dbReference type="AlphaFoldDB" id="A0A117RKP5"/>
<accession>A0A117RKP5</accession>
<protein>
    <submittedName>
        <fullName evidence="2">Uncharacterized protein</fullName>
    </submittedName>
</protein>
<keyword evidence="3" id="KW-1185">Reference proteome</keyword>
<dbReference type="Proteomes" id="UP000053429">
    <property type="component" value="Unassembled WGS sequence"/>
</dbReference>
<dbReference type="EMBL" id="LMWY01000044">
    <property type="protein sequence ID" value="KUN96088.1"/>
    <property type="molecule type" value="Genomic_DNA"/>
</dbReference>
<name>A0A117RKP5_9ACTN</name>
<reference evidence="2 3" key="1">
    <citation type="submission" date="2015-10" db="EMBL/GenBank/DDBJ databases">
        <title>Draft genome sequence of Streptomyces caeruleatus NRRL B-24802, type strain for the species Streptomyces caeruleatus.</title>
        <authorList>
            <person name="Ruckert C."/>
            <person name="Winkler A."/>
            <person name="Kalinowski J."/>
            <person name="Kampfer P."/>
            <person name="Glaeser S."/>
        </authorList>
    </citation>
    <scope>NUCLEOTIDE SEQUENCE [LARGE SCALE GENOMIC DNA]</scope>
    <source>
        <strain evidence="2 3">NRRL B-24802</strain>
    </source>
</reference>
<organism evidence="2 3">
    <name type="scientific">Streptomyces caeruleatus</name>
    <dbReference type="NCBI Taxonomy" id="661399"/>
    <lineage>
        <taxon>Bacteria</taxon>
        <taxon>Bacillati</taxon>
        <taxon>Actinomycetota</taxon>
        <taxon>Actinomycetes</taxon>
        <taxon>Kitasatosporales</taxon>
        <taxon>Streptomycetaceae</taxon>
        <taxon>Streptomyces</taxon>
    </lineage>
</organism>
<evidence type="ECO:0000256" key="1">
    <source>
        <dbReference type="SAM" id="MobiDB-lite"/>
    </source>
</evidence>